<evidence type="ECO:0000313" key="1">
    <source>
        <dbReference type="EMBL" id="KKK77360.1"/>
    </source>
</evidence>
<comment type="caution">
    <text evidence="1">The sequence shown here is derived from an EMBL/GenBank/DDBJ whole genome shotgun (WGS) entry which is preliminary data.</text>
</comment>
<dbReference type="Pfam" id="PF00400">
    <property type="entry name" value="WD40"/>
    <property type="match status" value="5"/>
</dbReference>
<gene>
    <name evidence="1" type="ORF">LCGC14_2854400</name>
</gene>
<dbReference type="PROSITE" id="PS50082">
    <property type="entry name" value="WD_REPEATS_2"/>
    <property type="match status" value="4"/>
</dbReference>
<dbReference type="PROSITE" id="PS50294">
    <property type="entry name" value="WD_REPEATS_REGION"/>
    <property type="match status" value="2"/>
</dbReference>
<reference evidence="1" key="1">
    <citation type="journal article" date="2015" name="Nature">
        <title>Complex archaea that bridge the gap between prokaryotes and eukaryotes.</title>
        <authorList>
            <person name="Spang A."/>
            <person name="Saw J.H."/>
            <person name="Jorgensen S.L."/>
            <person name="Zaremba-Niedzwiedzka K."/>
            <person name="Martijn J."/>
            <person name="Lind A.E."/>
            <person name="van Eijk R."/>
            <person name="Schleper C."/>
            <person name="Guy L."/>
            <person name="Ettema T.J."/>
        </authorList>
    </citation>
    <scope>NUCLEOTIDE SEQUENCE</scope>
</reference>
<accession>A0A0F8YUC3</accession>
<dbReference type="Gene3D" id="2.130.10.10">
    <property type="entry name" value="YVTN repeat-like/Quinoprotein amine dehydrogenase"/>
    <property type="match status" value="3"/>
</dbReference>
<dbReference type="PANTHER" id="PTHR19879">
    <property type="entry name" value="TRANSCRIPTION INITIATION FACTOR TFIID"/>
    <property type="match status" value="1"/>
</dbReference>
<dbReference type="CDD" id="cd00200">
    <property type="entry name" value="WD40"/>
    <property type="match status" value="1"/>
</dbReference>
<dbReference type="SMART" id="SM00320">
    <property type="entry name" value="WD40"/>
    <property type="match status" value="6"/>
</dbReference>
<dbReference type="EMBL" id="LAZR01054992">
    <property type="protein sequence ID" value="KKK77360.1"/>
    <property type="molecule type" value="Genomic_DNA"/>
</dbReference>
<organism evidence="1">
    <name type="scientific">marine sediment metagenome</name>
    <dbReference type="NCBI Taxonomy" id="412755"/>
    <lineage>
        <taxon>unclassified sequences</taxon>
        <taxon>metagenomes</taxon>
        <taxon>ecological metagenomes</taxon>
    </lineage>
</organism>
<dbReference type="InterPro" id="IPR036322">
    <property type="entry name" value="WD40_repeat_dom_sf"/>
</dbReference>
<sequence length="390" mass="42949">LQVDNDTTLKALLAYQAYLFNENNDGLVHHTDVYSGLYDALKFLKGPSYNVYTGHTDAVRYLVFAPDNKTFYSAGSDGKILQWDIEDKDHSIVIENPLVNRVIDVSDDGKWLACGTDGSGVQLFRTGSSSAEPRILSTSDNHIRSLDFLPDNKRMFSAGTGGVITLWNLDNGRSEVFATIESPVDVLVVSRDGKYLAAGTREGQIIIYEVDNSESSFILHEDPGNSVLALDFGEDDRILASGDMQGNVIVWDFMSKSMLNNLRGHRARITQLRFSPDGSLLATSSNDGSVRLWETANLNTQPIVLSANQGFVFCVAFSPDGEHILTGSTDEDRLVMSPTKTETMVTDICNSIDRNFSEEEWNTYIGTDIPYEQTCKAKPAIIGVKRSGGN</sequence>
<name>A0A0F8YUC3_9ZZZZ</name>
<proteinExistence type="predicted"/>
<dbReference type="PANTHER" id="PTHR19879:SF9">
    <property type="entry name" value="TRANSCRIPTION INITIATION FACTOR TFIID SUBUNIT 5"/>
    <property type="match status" value="1"/>
</dbReference>
<feature type="non-terminal residue" evidence="1">
    <location>
        <position position="1"/>
    </location>
</feature>
<dbReference type="InterPro" id="IPR001680">
    <property type="entry name" value="WD40_rpt"/>
</dbReference>
<dbReference type="AlphaFoldDB" id="A0A0F8YUC3"/>
<protein>
    <submittedName>
        <fullName evidence="1">Uncharacterized protein</fullName>
    </submittedName>
</protein>
<dbReference type="InterPro" id="IPR015943">
    <property type="entry name" value="WD40/YVTN_repeat-like_dom_sf"/>
</dbReference>
<dbReference type="SUPFAM" id="SSF50978">
    <property type="entry name" value="WD40 repeat-like"/>
    <property type="match status" value="1"/>
</dbReference>